<dbReference type="AlphaFoldDB" id="A0A8H5H5H6"/>
<comment type="caution">
    <text evidence="1">The sequence shown here is derived from an EMBL/GenBank/DDBJ whole genome shotgun (WGS) entry which is preliminary data.</text>
</comment>
<dbReference type="EMBL" id="JAACJN010000085">
    <property type="protein sequence ID" value="KAF5377148.1"/>
    <property type="molecule type" value="Genomic_DNA"/>
</dbReference>
<organism evidence="1 2">
    <name type="scientific">Collybiopsis confluens</name>
    <dbReference type="NCBI Taxonomy" id="2823264"/>
    <lineage>
        <taxon>Eukaryota</taxon>
        <taxon>Fungi</taxon>
        <taxon>Dikarya</taxon>
        <taxon>Basidiomycota</taxon>
        <taxon>Agaricomycotina</taxon>
        <taxon>Agaricomycetes</taxon>
        <taxon>Agaricomycetidae</taxon>
        <taxon>Agaricales</taxon>
        <taxon>Marasmiineae</taxon>
        <taxon>Omphalotaceae</taxon>
        <taxon>Collybiopsis</taxon>
    </lineage>
</organism>
<evidence type="ECO:0000313" key="1">
    <source>
        <dbReference type="EMBL" id="KAF5377148.1"/>
    </source>
</evidence>
<reference evidence="1 2" key="1">
    <citation type="journal article" date="2020" name="ISME J.">
        <title>Uncovering the hidden diversity of litter-decomposition mechanisms in mushroom-forming fungi.</title>
        <authorList>
            <person name="Floudas D."/>
            <person name="Bentzer J."/>
            <person name="Ahren D."/>
            <person name="Johansson T."/>
            <person name="Persson P."/>
            <person name="Tunlid A."/>
        </authorList>
    </citation>
    <scope>NUCLEOTIDE SEQUENCE [LARGE SCALE GENOMIC DNA]</scope>
    <source>
        <strain evidence="1 2">CBS 406.79</strain>
    </source>
</reference>
<name>A0A8H5H5H6_9AGAR</name>
<accession>A0A8H5H5H6</accession>
<protein>
    <submittedName>
        <fullName evidence="1">Uncharacterized protein</fullName>
    </submittedName>
</protein>
<dbReference type="Pfam" id="PF18951">
    <property type="entry name" value="DUF5695"/>
    <property type="match status" value="2"/>
</dbReference>
<sequence>MISLKGREGSRGLLSSDTHEVNISRTVRHVIKKRKGCRHMLIRSLSYPTSLHLAIQNVVDANVLAVATRALFTRSRPEQHTRSERWLPLVQHPDFLSPACQGLTNIMTARAGNKNYHLGDITFRARTVGSTAWISGDTSTSRVKLTAATVSGTTKAAANLAPTLPSGSLLNITRRWVVDSSNTLQLLFDVTNSQKTAVEIGALGAPLEFNNIFTGRSAAQTNTLCSLFDPYIGQDAGYVQVAPLLGTLPPLVVLPVGQSPLEGWRFLTESTSLTPFYQSQTFEGLYEWDFHTLAYAQNEWASTTPWNAPTSFVLQPGQTRTYGLQFRLAPNIRQIESTVAAIQPLAVAIPGTILPLDQTGKLFLGTNSTPSVTVANLSVSPAGALSWTTNTDAKTAGWHGYTITPHTWGRSRLSVTYSDGRVQTVHYYVTNGATAAIDNLGNFLTTSQWYTNTADPFHRAPSVISYDRQVNQVVTNDPRVWIGGLGDEGGSGSWLAAAMKQFAQPDAAEVAKMEMFVNQTLWGTIQNTNNATVKMFPVTFIPPMRTGACGGLGIGLQLLGQGGKTAGYDYIHVIAAYWAMYRVARNYPSLVSVHNWQWYINQAVTTVATLTAGGVGYTTDGLMGETVLRYLLTDLQREGLTANATLVQSRMKTRWQLWSTERYPFGSEMAWDSTGQEGVYAWATFFNDTTTATNALNSILAYQPLIAHWGYNGNARRYWDNIYAGKLMRIERQIHHYGSGLNALPLISAFESSPTDNYLLRVGFGGLSGPLSNIDQGGFAAASFHSFPDTLAWDGYSGDYGPNFSGHTMGMGTFIVNHPDFGWQAFGGTVTSTSPSVTVQVKDSIRRRIFIAPLAALISVDAGAFTTVSYNPTARTVTVTIAAVADGAGSGAASAPVGRLVVAQTASGFGGVGVLKPTTSLTVDAGAYVVPFSNGVGTVTLS</sequence>
<proteinExistence type="predicted"/>
<dbReference type="InterPro" id="IPR043750">
    <property type="entry name" value="DUF5695"/>
</dbReference>
<evidence type="ECO:0000313" key="2">
    <source>
        <dbReference type="Proteomes" id="UP000518752"/>
    </source>
</evidence>
<dbReference type="OrthoDB" id="2730619at2759"/>
<keyword evidence="2" id="KW-1185">Reference proteome</keyword>
<dbReference type="Proteomes" id="UP000518752">
    <property type="component" value="Unassembled WGS sequence"/>
</dbReference>
<gene>
    <name evidence="1" type="ORF">D9757_008790</name>
</gene>